<dbReference type="Gene3D" id="2.115.10.20">
    <property type="entry name" value="Glycosyl hydrolase domain, family 43"/>
    <property type="match status" value="1"/>
</dbReference>
<organism evidence="7 8">
    <name type="scientific">Streptosporangium vulgare</name>
    <dbReference type="NCBI Taxonomy" id="46190"/>
    <lineage>
        <taxon>Bacteria</taxon>
        <taxon>Bacillati</taxon>
        <taxon>Actinomycetota</taxon>
        <taxon>Actinomycetes</taxon>
        <taxon>Streptosporangiales</taxon>
        <taxon>Streptosporangiaceae</taxon>
        <taxon>Streptosporangium</taxon>
    </lineage>
</organism>
<evidence type="ECO:0000256" key="3">
    <source>
        <dbReference type="ARBA" id="ARBA00023295"/>
    </source>
</evidence>
<dbReference type="InterPro" id="IPR041542">
    <property type="entry name" value="GH43_C2"/>
</dbReference>
<dbReference type="InterPro" id="IPR051795">
    <property type="entry name" value="Glycosyl_Hydrlase_43"/>
</dbReference>
<dbReference type="RefSeq" id="WP_386159876.1">
    <property type="nucleotide sequence ID" value="NZ_JBHMBS010000012.1"/>
</dbReference>
<sequence length="571" mass="62631">MYANPVIPGFHPDPSVCRVGADHYLVTSSFEWFPGVPIFHSRDLVHWRQLGHVLDRPSQLDLDGVRPSGGIYAPTIRHHEGVFYMITTLMDEPGNFLVTATDPAGPWSDPVWFPETRGFDPSLFFDDDGRAWMTGTRPREAARHDGDNEIWLREFDPATLKLLGEEHVIWEAAQRGGVWCEGPHLYRIGAHYYLLTSEGGTAEDHAVMVARAERITGPYAGNPRNPVLTHRHLGLRHPITSVGHPDLVQNAQGEWWSVLLATRPYGALPAPADGPSPASPVSSASVGSLDGLSPEGSSDARSHNGSAGSRGESAGDRGGSAGDQLTTAAVRASKGYNLGRETFLTRVRWEDDWPVFDQVEPYAQAPSAPARRWPATPACDHFDAPRLAPVWNHLRTPREPYWSLADSRLTLRLRPQTLRERAAPSLVARRQQHLAFAAHTMLEFRPRGKECAGLVLFQNDDFHITLVLTAHGLELTRRSGGTDTLLGRADAVPSGPLWLGVEAHGQDYQARYALRPGEWTDLEAPVDGRVLSSTVAGGFTGTMIGLYASSNGDPSTNTAAFDWFEYLPLPG</sequence>
<dbReference type="InterPro" id="IPR013320">
    <property type="entry name" value="ConA-like_dom_sf"/>
</dbReference>
<feature type="domain" description="Beta-xylosidase C-terminal Concanavalin A-like" evidence="6">
    <location>
        <begin position="379"/>
        <end position="566"/>
    </location>
</feature>
<evidence type="ECO:0000256" key="2">
    <source>
        <dbReference type="ARBA" id="ARBA00022801"/>
    </source>
</evidence>
<evidence type="ECO:0000259" key="6">
    <source>
        <dbReference type="Pfam" id="PF17851"/>
    </source>
</evidence>
<keyword evidence="8" id="KW-1185">Reference proteome</keyword>
<comment type="similarity">
    <text evidence="1 4">Belongs to the glycosyl hydrolase 43 family.</text>
</comment>
<feature type="compositionally biased region" description="Low complexity" evidence="5">
    <location>
        <begin position="279"/>
        <end position="290"/>
    </location>
</feature>
<evidence type="ECO:0000256" key="5">
    <source>
        <dbReference type="SAM" id="MobiDB-lite"/>
    </source>
</evidence>
<dbReference type="GO" id="GO:0016787">
    <property type="term" value="F:hydrolase activity"/>
    <property type="evidence" value="ECO:0007669"/>
    <property type="project" value="UniProtKB-KW"/>
</dbReference>
<feature type="region of interest" description="Disordered" evidence="5">
    <location>
        <begin position="270"/>
        <end position="323"/>
    </location>
</feature>
<gene>
    <name evidence="7" type="ORF">ACFFRH_24755</name>
</gene>
<dbReference type="EMBL" id="JBHMBS010000012">
    <property type="protein sequence ID" value="MFB9678702.1"/>
    <property type="molecule type" value="Genomic_DNA"/>
</dbReference>
<protein>
    <submittedName>
        <fullName evidence="7">Glycoside hydrolase family 43 protein</fullName>
    </submittedName>
</protein>
<dbReference type="SUPFAM" id="SSF49899">
    <property type="entry name" value="Concanavalin A-like lectins/glucanases"/>
    <property type="match status" value="1"/>
</dbReference>
<dbReference type="Pfam" id="PF17851">
    <property type="entry name" value="GH43_C2"/>
    <property type="match status" value="1"/>
</dbReference>
<name>A0ABV5TI10_9ACTN</name>
<evidence type="ECO:0000256" key="4">
    <source>
        <dbReference type="RuleBase" id="RU361187"/>
    </source>
</evidence>
<dbReference type="InterPro" id="IPR023296">
    <property type="entry name" value="Glyco_hydro_beta-prop_sf"/>
</dbReference>
<dbReference type="Pfam" id="PF04616">
    <property type="entry name" value="Glyco_hydro_43"/>
    <property type="match status" value="1"/>
</dbReference>
<evidence type="ECO:0000313" key="7">
    <source>
        <dbReference type="EMBL" id="MFB9678702.1"/>
    </source>
</evidence>
<evidence type="ECO:0000313" key="8">
    <source>
        <dbReference type="Proteomes" id="UP001589610"/>
    </source>
</evidence>
<comment type="caution">
    <text evidence="7">The sequence shown here is derived from an EMBL/GenBank/DDBJ whole genome shotgun (WGS) entry which is preliminary data.</text>
</comment>
<dbReference type="PANTHER" id="PTHR42812">
    <property type="entry name" value="BETA-XYLOSIDASE"/>
    <property type="match status" value="1"/>
</dbReference>
<keyword evidence="2 4" id="KW-0378">Hydrolase</keyword>
<evidence type="ECO:0000256" key="1">
    <source>
        <dbReference type="ARBA" id="ARBA00009865"/>
    </source>
</evidence>
<dbReference type="SUPFAM" id="SSF75005">
    <property type="entry name" value="Arabinanase/levansucrase/invertase"/>
    <property type="match status" value="2"/>
</dbReference>
<accession>A0ABV5TI10</accession>
<dbReference type="InterPro" id="IPR006710">
    <property type="entry name" value="Glyco_hydro_43"/>
</dbReference>
<dbReference type="CDD" id="cd18617">
    <property type="entry name" value="GH43_XynB-like"/>
    <property type="match status" value="1"/>
</dbReference>
<keyword evidence="3 4" id="KW-0326">Glycosidase</keyword>
<dbReference type="PANTHER" id="PTHR42812:SF12">
    <property type="entry name" value="BETA-XYLOSIDASE-RELATED"/>
    <property type="match status" value="1"/>
</dbReference>
<dbReference type="Gene3D" id="2.60.120.200">
    <property type="match status" value="1"/>
</dbReference>
<reference evidence="7 8" key="1">
    <citation type="submission" date="2024-09" db="EMBL/GenBank/DDBJ databases">
        <authorList>
            <person name="Sun Q."/>
            <person name="Mori K."/>
        </authorList>
    </citation>
    <scope>NUCLEOTIDE SEQUENCE [LARGE SCALE GENOMIC DNA]</scope>
    <source>
        <strain evidence="7 8">JCM 3028</strain>
    </source>
</reference>
<proteinExistence type="inferred from homology"/>
<dbReference type="Proteomes" id="UP001589610">
    <property type="component" value="Unassembled WGS sequence"/>
</dbReference>